<dbReference type="PROSITE" id="PS51831">
    <property type="entry name" value="HD"/>
    <property type="match status" value="1"/>
</dbReference>
<dbReference type="OrthoDB" id="430679at2759"/>
<evidence type="ECO:0000256" key="1">
    <source>
        <dbReference type="ARBA" id="ARBA00024387"/>
    </source>
</evidence>
<evidence type="ECO:0000256" key="7">
    <source>
        <dbReference type="ARBA" id="ARBA00047968"/>
    </source>
</evidence>
<dbReference type="CDD" id="cd00077">
    <property type="entry name" value="HDc"/>
    <property type="match status" value="1"/>
</dbReference>
<name>A0A061AX54_RHOTO</name>
<dbReference type="InterPro" id="IPR052194">
    <property type="entry name" value="MESH1"/>
</dbReference>
<comment type="function">
    <text evidence="2">ppGpp hydrolyzing enzyme involved in starvation response.</text>
</comment>
<sequence length="211" mass="23365">MSLTADLPHTPIATDPSLTFQLLSTAHFAAVAHSQQRRKSPSSPAYVQHPLHVAALLASPASSLHPNPPIEVLQAAMLHDVIEDTETTVQELRERFGDVVTNIVLECSDDKSLSKEARKQAQIDHSPHKSDEAKHVKLADKLSNLTDLMSAKGRPAGWSVQRIQEYFVWSKRVTDSCKHVNPGLGEKLDEIYRNGTFELGGKTYKCHPECE</sequence>
<evidence type="ECO:0000256" key="3">
    <source>
        <dbReference type="ARBA" id="ARBA00038354"/>
    </source>
</evidence>
<dbReference type="PANTHER" id="PTHR46246">
    <property type="entry name" value="GUANOSINE-3',5'-BIS(DIPHOSPHATE) 3'-PYROPHOSPHOHYDROLASE MESH1"/>
    <property type="match status" value="1"/>
</dbReference>
<reference evidence="9" key="1">
    <citation type="journal article" date="2014" name="Genome Announc.">
        <title>Draft genome sequence of Rhodosporidium toruloides CECT1137, an oleaginous yeast of biotechnological interest.</title>
        <authorList>
            <person name="Morin N."/>
            <person name="Calcas X."/>
            <person name="Devillers H."/>
            <person name="Durrens P."/>
            <person name="Sherman D.J."/>
            <person name="Nicaud J.-M."/>
            <person name="Neuveglise C."/>
        </authorList>
    </citation>
    <scope>NUCLEOTIDE SEQUENCE</scope>
    <source>
        <strain evidence="9">CECT1137</strain>
    </source>
</reference>
<dbReference type="InterPro" id="IPR006674">
    <property type="entry name" value="HD_domain"/>
</dbReference>
<dbReference type="SMART" id="SM00471">
    <property type="entry name" value="HDc"/>
    <property type="match status" value="1"/>
</dbReference>
<comment type="similarity">
    <text evidence="3">Belongs to the MESH1 family.</text>
</comment>
<gene>
    <name evidence="9" type="ORF">RHTO0S_04e03642g</name>
</gene>
<dbReference type="SUPFAM" id="SSF109604">
    <property type="entry name" value="HD-domain/PDEase-like"/>
    <property type="match status" value="1"/>
</dbReference>
<evidence type="ECO:0000259" key="8">
    <source>
        <dbReference type="PROSITE" id="PS51831"/>
    </source>
</evidence>
<protein>
    <recommendedName>
        <fullName evidence="4">Guanosine-3',5'-bis(diphosphate) 3'-pyrophosphohydrolase MESH1</fullName>
        <ecNumber evidence="1">3.1.7.2</ecNumber>
    </recommendedName>
    <alternativeName>
        <fullName evidence="5">Metazoan SpoT homolog 1</fullName>
    </alternativeName>
    <alternativeName>
        <fullName evidence="6">Penta-phosphate guanosine-3'-pyrophosphohydrolase</fullName>
    </alternativeName>
</protein>
<dbReference type="InterPro" id="IPR003607">
    <property type="entry name" value="HD/PDEase_dom"/>
</dbReference>
<evidence type="ECO:0000256" key="6">
    <source>
        <dbReference type="ARBA" id="ARBA00041770"/>
    </source>
</evidence>
<dbReference type="EMBL" id="LK052939">
    <property type="protein sequence ID" value="CDR39294.1"/>
    <property type="molecule type" value="Genomic_DNA"/>
</dbReference>
<accession>A0A061AX54</accession>
<evidence type="ECO:0000256" key="5">
    <source>
        <dbReference type="ARBA" id="ARBA00041464"/>
    </source>
</evidence>
<feature type="domain" description="HD" evidence="8">
    <location>
        <begin position="46"/>
        <end position="145"/>
    </location>
</feature>
<proteinExistence type="inferred from homology"/>
<dbReference type="Pfam" id="PF13328">
    <property type="entry name" value="HD_4"/>
    <property type="match status" value="1"/>
</dbReference>
<evidence type="ECO:0000256" key="2">
    <source>
        <dbReference type="ARBA" id="ARBA00037781"/>
    </source>
</evidence>
<organism evidence="9">
    <name type="scientific">Rhodotorula toruloides</name>
    <name type="common">Yeast</name>
    <name type="synonym">Rhodosporidium toruloides</name>
    <dbReference type="NCBI Taxonomy" id="5286"/>
    <lineage>
        <taxon>Eukaryota</taxon>
        <taxon>Fungi</taxon>
        <taxon>Dikarya</taxon>
        <taxon>Basidiomycota</taxon>
        <taxon>Pucciniomycotina</taxon>
        <taxon>Microbotryomycetes</taxon>
        <taxon>Sporidiobolales</taxon>
        <taxon>Sporidiobolaceae</taxon>
        <taxon>Rhodotorula</taxon>
    </lineage>
</organism>
<dbReference type="Gene3D" id="1.10.3210.10">
    <property type="entry name" value="Hypothetical protein af1432"/>
    <property type="match status" value="1"/>
</dbReference>
<dbReference type="AlphaFoldDB" id="A0A061AX54"/>
<dbReference type="EC" id="3.1.7.2" evidence="1"/>
<evidence type="ECO:0000313" key="9">
    <source>
        <dbReference type="EMBL" id="CDR39294.1"/>
    </source>
</evidence>
<dbReference type="GO" id="GO:0008893">
    <property type="term" value="F:guanosine-3',5'-bis(diphosphate) 3'-diphosphatase activity"/>
    <property type="evidence" value="ECO:0007669"/>
    <property type="project" value="UniProtKB-EC"/>
</dbReference>
<dbReference type="PANTHER" id="PTHR46246:SF1">
    <property type="entry name" value="GUANOSINE-3',5'-BIS(DIPHOSPHATE) 3'-PYROPHOSPHOHYDROLASE MESH1"/>
    <property type="match status" value="1"/>
</dbReference>
<comment type="catalytic activity">
    <reaction evidence="7">
        <text>guanosine 3',5'-bis(diphosphate) + H2O = GDP + diphosphate + H(+)</text>
        <dbReference type="Rhea" id="RHEA:14253"/>
        <dbReference type="ChEBI" id="CHEBI:15377"/>
        <dbReference type="ChEBI" id="CHEBI:15378"/>
        <dbReference type="ChEBI" id="CHEBI:33019"/>
        <dbReference type="ChEBI" id="CHEBI:58189"/>
        <dbReference type="ChEBI" id="CHEBI:77828"/>
        <dbReference type="EC" id="3.1.7.2"/>
    </reaction>
</comment>
<evidence type="ECO:0000256" key="4">
    <source>
        <dbReference type="ARBA" id="ARBA00040793"/>
    </source>
</evidence>